<feature type="domain" description="Enoyl reductase (ER)" evidence="1">
    <location>
        <begin position="7"/>
        <end position="300"/>
    </location>
</feature>
<dbReference type="InterPro" id="IPR002364">
    <property type="entry name" value="Quin_OxRdtase/zeta-crystal_CS"/>
</dbReference>
<keyword evidence="3" id="KW-1185">Reference proteome</keyword>
<dbReference type="RefSeq" id="WP_181616238.1">
    <property type="nucleotide sequence ID" value="NZ_BAABAM010000014.1"/>
</dbReference>
<accession>A0A7W0HVT7</accession>
<dbReference type="Pfam" id="PF00107">
    <property type="entry name" value="ADH_zinc_N"/>
    <property type="match status" value="1"/>
</dbReference>
<dbReference type="Proteomes" id="UP000530928">
    <property type="component" value="Unassembled WGS sequence"/>
</dbReference>
<dbReference type="InterPro" id="IPR020843">
    <property type="entry name" value="ER"/>
</dbReference>
<gene>
    <name evidence="2" type="ORF">HNR30_008935</name>
</gene>
<proteinExistence type="predicted"/>
<dbReference type="EC" id="1.6.5.5" evidence="2"/>
<sequence>MKAVVCEELGSVVLREVPDPVAGPGQVVVRVEAAGVNYVDGLIVRGAYQLRPPLPFTPGSEVAGRLDDGTRVLAFCMFGGFAEQVVVHRDQAVRVPDRIDSARAAGFVQSYCTAAYALRRRARMEPGERVLVLGAGGGVGLAAIQLAKAYGGQVLAAASTPEKRKLAAQAGADETIGYEELKQAARGFGVDITVDPIGGELSEQALRGMREGGRLLVIGFAGGAIPRLPANQVLLRNRSVVGVDWGAWAVTHAGENRALLEELLLLDGLDPVAPETRPLAGAGQAMDDLIGRRITGKLVLVPSS</sequence>
<dbReference type="InterPro" id="IPR051397">
    <property type="entry name" value="Zn-ADH-like_protein"/>
</dbReference>
<dbReference type="PANTHER" id="PTHR43677:SF4">
    <property type="entry name" value="QUINONE OXIDOREDUCTASE-LIKE PROTEIN 2"/>
    <property type="match status" value="1"/>
</dbReference>
<protein>
    <submittedName>
        <fullName evidence="2">NADPH2:quinone reductase</fullName>
        <ecNumber evidence="2">1.6.5.5</ecNumber>
    </submittedName>
</protein>
<dbReference type="Gene3D" id="3.90.180.10">
    <property type="entry name" value="Medium-chain alcohol dehydrogenases, catalytic domain"/>
    <property type="match status" value="1"/>
</dbReference>
<dbReference type="InterPro" id="IPR013149">
    <property type="entry name" value="ADH-like_C"/>
</dbReference>
<comment type="caution">
    <text evidence="2">The sequence shown here is derived from an EMBL/GenBank/DDBJ whole genome shotgun (WGS) entry which is preliminary data.</text>
</comment>
<dbReference type="InterPro" id="IPR013154">
    <property type="entry name" value="ADH-like_N"/>
</dbReference>
<dbReference type="InterPro" id="IPR011032">
    <property type="entry name" value="GroES-like_sf"/>
</dbReference>
<evidence type="ECO:0000259" key="1">
    <source>
        <dbReference type="SMART" id="SM00829"/>
    </source>
</evidence>
<dbReference type="GO" id="GO:0003960">
    <property type="term" value="F:quinone reductase (NADPH) activity"/>
    <property type="evidence" value="ECO:0007669"/>
    <property type="project" value="UniProtKB-EC"/>
</dbReference>
<dbReference type="EMBL" id="JACDUR010000012">
    <property type="protein sequence ID" value="MBA2897533.1"/>
    <property type="molecule type" value="Genomic_DNA"/>
</dbReference>
<dbReference type="InterPro" id="IPR036291">
    <property type="entry name" value="NAD(P)-bd_dom_sf"/>
</dbReference>
<dbReference type="Pfam" id="PF08240">
    <property type="entry name" value="ADH_N"/>
    <property type="match status" value="1"/>
</dbReference>
<evidence type="ECO:0000313" key="2">
    <source>
        <dbReference type="EMBL" id="MBA2897533.1"/>
    </source>
</evidence>
<dbReference type="SUPFAM" id="SSF51735">
    <property type="entry name" value="NAD(P)-binding Rossmann-fold domains"/>
    <property type="match status" value="1"/>
</dbReference>
<dbReference type="GO" id="GO:0008270">
    <property type="term" value="F:zinc ion binding"/>
    <property type="evidence" value="ECO:0007669"/>
    <property type="project" value="InterPro"/>
</dbReference>
<dbReference type="PROSITE" id="PS01162">
    <property type="entry name" value="QOR_ZETA_CRYSTAL"/>
    <property type="match status" value="1"/>
</dbReference>
<dbReference type="SUPFAM" id="SSF50129">
    <property type="entry name" value="GroES-like"/>
    <property type="match status" value="1"/>
</dbReference>
<reference evidence="2 3" key="1">
    <citation type="submission" date="2020-07" db="EMBL/GenBank/DDBJ databases">
        <title>Genomic Encyclopedia of Type Strains, Phase IV (KMG-IV): sequencing the most valuable type-strain genomes for metagenomic binning, comparative biology and taxonomic classification.</title>
        <authorList>
            <person name="Goeker M."/>
        </authorList>
    </citation>
    <scope>NUCLEOTIDE SEQUENCE [LARGE SCALE GENOMIC DNA]</scope>
    <source>
        <strain evidence="2 3">DSM 45533</strain>
    </source>
</reference>
<keyword evidence="2" id="KW-0560">Oxidoreductase</keyword>
<dbReference type="Gene3D" id="3.40.50.720">
    <property type="entry name" value="NAD(P)-binding Rossmann-like Domain"/>
    <property type="match status" value="1"/>
</dbReference>
<dbReference type="CDD" id="cd08241">
    <property type="entry name" value="QOR1"/>
    <property type="match status" value="1"/>
</dbReference>
<dbReference type="AlphaFoldDB" id="A0A7W0HVT7"/>
<name>A0A7W0HVT7_9ACTN</name>
<dbReference type="SMART" id="SM00829">
    <property type="entry name" value="PKS_ER"/>
    <property type="match status" value="1"/>
</dbReference>
<organism evidence="2 3">
    <name type="scientific">Nonomuraea soli</name>
    <dbReference type="NCBI Taxonomy" id="1032476"/>
    <lineage>
        <taxon>Bacteria</taxon>
        <taxon>Bacillati</taxon>
        <taxon>Actinomycetota</taxon>
        <taxon>Actinomycetes</taxon>
        <taxon>Streptosporangiales</taxon>
        <taxon>Streptosporangiaceae</taxon>
        <taxon>Nonomuraea</taxon>
    </lineage>
</organism>
<evidence type="ECO:0000313" key="3">
    <source>
        <dbReference type="Proteomes" id="UP000530928"/>
    </source>
</evidence>
<dbReference type="PANTHER" id="PTHR43677">
    <property type="entry name" value="SHORT-CHAIN DEHYDROGENASE/REDUCTASE"/>
    <property type="match status" value="1"/>
</dbReference>